<dbReference type="InterPro" id="IPR039131">
    <property type="entry name" value="NDUFAF1"/>
</dbReference>
<accession>A0A0D1W2Y6</accession>
<dbReference type="SUPFAM" id="SSF49785">
    <property type="entry name" value="Galactose-binding domain-like"/>
    <property type="match status" value="1"/>
</dbReference>
<protein>
    <recommendedName>
        <fullName evidence="6">NADH:ubiquinone oxidoreductase intermediate-associated protein 30 domain-containing protein</fullName>
    </recommendedName>
</protein>
<evidence type="ECO:0000313" key="7">
    <source>
        <dbReference type="EMBL" id="KIV83170.1"/>
    </source>
</evidence>
<dbReference type="GO" id="GO:0005739">
    <property type="term" value="C:mitochondrion"/>
    <property type="evidence" value="ECO:0007669"/>
    <property type="project" value="UniProtKB-SubCell"/>
</dbReference>
<feature type="domain" description="NADH:ubiquinone oxidoreductase intermediate-associated protein 30" evidence="6">
    <location>
        <begin position="44"/>
        <end position="230"/>
    </location>
</feature>
<dbReference type="OrthoDB" id="42561at2759"/>
<reference evidence="7 8" key="1">
    <citation type="submission" date="2015-01" db="EMBL/GenBank/DDBJ databases">
        <title>The Genome Sequence of Exophiala sideris CBS121828.</title>
        <authorList>
            <consortium name="The Broad Institute Genomics Platform"/>
            <person name="Cuomo C."/>
            <person name="de Hoog S."/>
            <person name="Gorbushina A."/>
            <person name="Stielow B."/>
            <person name="Teixiera M."/>
            <person name="Abouelleil A."/>
            <person name="Chapman S.B."/>
            <person name="Priest M."/>
            <person name="Young S.K."/>
            <person name="Wortman J."/>
            <person name="Nusbaum C."/>
            <person name="Birren B."/>
        </authorList>
    </citation>
    <scope>NUCLEOTIDE SEQUENCE [LARGE SCALE GENOMIC DNA]</scope>
    <source>
        <strain evidence="7 8">CBS 121828</strain>
    </source>
</reference>
<dbReference type="Pfam" id="PF08547">
    <property type="entry name" value="CIA30"/>
    <property type="match status" value="1"/>
</dbReference>
<proteinExistence type="inferred from homology"/>
<keyword evidence="3" id="KW-0496">Mitochondrion</keyword>
<dbReference type="Proteomes" id="UP000053599">
    <property type="component" value="Unassembled WGS sequence"/>
</dbReference>
<evidence type="ECO:0000256" key="2">
    <source>
        <dbReference type="ARBA" id="ARBA00007884"/>
    </source>
</evidence>
<dbReference type="InterPro" id="IPR008979">
    <property type="entry name" value="Galactose-bd-like_sf"/>
</dbReference>
<feature type="compositionally biased region" description="Basic and acidic residues" evidence="5">
    <location>
        <begin position="264"/>
        <end position="290"/>
    </location>
</feature>
<sequence length="304" mass="34450">MFVPSVRRCAPGFWRNTTSELKRATKFALNLEGLHLPLTPYPIFDFANPETITTLKTMTDQSVGGFSTAELTQKPADASSNMPAHILFRGNISTKLPANRPDINRTGYAAWRNQDRGRTLWGDLLWNVDTYMYLALRVKSDGRKYFVNVQTDSIVESDIHQHRLYTKHHKGAEGPEDPGQWETVWIKLHEFVRTNHGVVTEPQSEMLRQKVKSFGIGLIDRQAGPFELGIAAMWATNLNERGQVDGRTGWEDGDQGSARLGEVTAEKLAQKEEEKRNMPVEKKSFRERVPHFGKVGTQDRSGVR</sequence>
<name>A0A0D1W2Y6_9EURO</name>
<keyword evidence="4" id="KW-0143">Chaperone</keyword>
<dbReference type="PANTHER" id="PTHR13194:SF18">
    <property type="entry name" value="COMPLEX I INTERMEDIATE-ASSOCIATED PROTEIN 30, MITOCHONDRIAL"/>
    <property type="match status" value="1"/>
</dbReference>
<evidence type="ECO:0000256" key="5">
    <source>
        <dbReference type="SAM" id="MobiDB-lite"/>
    </source>
</evidence>
<dbReference type="HOGENOM" id="CLU_059028_1_0_1"/>
<dbReference type="GO" id="GO:0051082">
    <property type="term" value="F:unfolded protein binding"/>
    <property type="evidence" value="ECO:0007669"/>
    <property type="project" value="TreeGrafter"/>
</dbReference>
<organism evidence="7 8">
    <name type="scientific">Exophiala sideris</name>
    <dbReference type="NCBI Taxonomy" id="1016849"/>
    <lineage>
        <taxon>Eukaryota</taxon>
        <taxon>Fungi</taxon>
        <taxon>Dikarya</taxon>
        <taxon>Ascomycota</taxon>
        <taxon>Pezizomycotina</taxon>
        <taxon>Eurotiomycetes</taxon>
        <taxon>Chaetothyriomycetidae</taxon>
        <taxon>Chaetothyriales</taxon>
        <taxon>Herpotrichiellaceae</taxon>
        <taxon>Exophiala</taxon>
    </lineage>
</organism>
<dbReference type="STRING" id="1016849.A0A0D1W2Y6"/>
<dbReference type="PANTHER" id="PTHR13194">
    <property type="entry name" value="COMPLEX I INTERMEDIATE-ASSOCIATED PROTEIN 30"/>
    <property type="match status" value="1"/>
</dbReference>
<feature type="region of interest" description="Disordered" evidence="5">
    <location>
        <begin position="246"/>
        <end position="304"/>
    </location>
</feature>
<dbReference type="InterPro" id="IPR013857">
    <property type="entry name" value="NADH-UbQ_OxRdtase-assoc_prot30"/>
</dbReference>
<comment type="subcellular location">
    <subcellularLocation>
        <location evidence="1">Mitochondrion</location>
    </subcellularLocation>
</comment>
<dbReference type="GO" id="GO:0006120">
    <property type="term" value="P:mitochondrial electron transport, NADH to ubiquinone"/>
    <property type="evidence" value="ECO:0007669"/>
    <property type="project" value="TreeGrafter"/>
</dbReference>
<gene>
    <name evidence="7" type="ORF">PV11_05220</name>
</gene>
<evidence type="ECO:0000313" key="8">
    <source>
        <dbReference type="Proteomes" id="UP000053599"/>
    </source>
</evidence>
<dbReference type="AlphaFoldDB" id="A0A0D1W2Y6"/>
<comment type="similarity">
    <text evidence="2">Belongs to the CIA30 family.</text>
</comment>
<dbReference type="EMBL" id="KN846952">
    <property type="protein sequence ID" value="KIV83170.1"/>
    <property type="molecule type" value="Genomic_DNA"/>
</dbReference>
<evidence type="ECO:0000256" key="3">
    <source>
        <dbReference type="ARBA" id="ARBA00023128"/>
    </source>
</evidence>
<evidence type="ECO:0000256" key="4">
    <source>
        <dbReference type="ARBA" id="ARBA00023186"/>
    </source>
</evidence>
<dbReference type="GO" id="GO:0010257">
    <property type="term" value="P:NADH dehydrogenase complex assembly"/>
    <property type="evidence" value="ECO:0007669"/>
    <property type="project" value="TreeGrafter"/>
</dbReference>
<evidence type="ECO:0000256" key="1">
    <source>
        <dbReference type="ARBA" id="ARBA00004173"/>
    </source>
</evidence>
<evidence type="ECO:0000259" key="6">
    <source>
        <dbReference type="Pfam" id="PF08547"/>
    </source>
</evidence>